<organism evidence="2 3">
    <name type="scientific">Dactylosporangium roseum</name>
    <dbReference type="NCBI Taxonomy" id="47989"/>
    <lineage>
        <taxon>Bacteria</taxon>
        <taxon>Bacillati</taxon>
        <taxon>Actinomycetota</taxon>
        <taxon>Actinomycetes</taxon>
        <taxon>Micromonosporales</taxon>
        <taxon>Micromonosporaceae</taxon>
        <taxon>Dactylosporangium</taxon>
    </lineage>
</organism>
<evidence type="ECO:0000259" key="1">
    <source>
        <dbReference type="Pfam" id="PF12697"/>
    </source>
</evidence>
<dbReference type="EMBL" id="CP073721">
    <property type="protein sequence ID" value="UWZ33987.1"/>
    <property type="molecule type" value="Genomic_DNA"/>
</dbReference>
<sequence length="257" mass="26706">MATVTSSDGTVIAYDRVGGGPALILVDAAGRFRGLSSFSRLIELLAADFTVYHYDRRGRGESTDTPPYDVAREVEDLAALIDAAGGSAMLYGFSSGALLALHAAARGLPIPRLAVLEPPIDAGQDRAEQDAFIATLSGMVAEGRRIAALQHFMSGVGVPEEIVAGMRGTGAPHTIAAIAHTLVYDAEISRATSPSLLATVGVPTLVIDSEDSDDDLQGRAATVARALPRGTARSLPGEWHGLPDDVLAGALVEFFKG</sequence>
<reference evidence="2" key="1">
    <citation type="submission" date="2021-04" db="EMBL/GenBank/DDBJ databases">
        <title>Biosynthetic gene clusters of Dactylosporangioum roseum.</title>
        <authorList>
            <person name="Hartkoorn R.C."/>
            <person name="Beaudoing E."/>
            <person name="Hot D."/>
            <person name="Moureu S."/>
        </authorList>
    </citation>
    <scope>NUCLEOTIDE SEQUENCE</scope>
    <source>
        <strain evidence="2">NRRL B-16295</strain>
    </source>
</reference>
<gene>
    <name evidence="2" type="ORF">Drose_22280</name>
</gene>
<name>A0ABY5YZC2_9ACTN</name>
<dbReference type="Gene3D" id="3.40.50.1820">
    <property type="entry name" value="alpha/beta hydrolase"/>
    <property type="match status" value="1"/>
</dbReference>
<dbReference type="InterPro" id="IPR029058">
    <property type="entry name" value="AB_hydrolase_fold"/>
</dbReference>
<proteinExistence type="predicted"/>
<evidence type="ECO:0000313" key="2">
    <source>
        <dbReference type="EMBL" id="UWZ33987.1"/>
    </source>
</evidence>
<dbReference type="SUPFAM" id="SSF53474">
    <property type="entry name" value="alpha/beta-Hydrolases"/>
    <property type="match status" value="1"/>
</dbReference>
<dbReference type="InterPro" id="IPR050471">
    <property type="entry name" value="AB_hydrolase"/>
</dbReference>
<dbReference type="Pfam" id="PF12697">
    <property type="entry name" value="Abhydrolase_6"/>
    <property type="match status" value="1"/>
</dbReference>
<keyword evidence="3" id="KW-1185">Reference proteome</keyword>
<keyword evidence="2" id="KW-0378">Hydrolase</keyword>
<accession>A0ABY5YZC2</accession>
<dbReference type="Proteomes" id="UP001058271">
    <property type="component" value="Chromosome"/>
</dbReference>
<dbReference type="PANTHER" id="PTHR43433:SF1">
    <property type="entry name" value="BLL5160 PROTEIN"/>
    <property type="match status" value="1"/>
</dbReference>
<feature type="domain" description="AB hydrolase-1" evidence="1">
    <location>
        <begin position="38"/>
        <end position="242"/>
    </location>
</feature>
<protein>
    <submittedName>
        <fullName evidence="2">Alpha/beta hydrolase</fullName>
    </submittedName>
</protein>
<dbReference type="InterPro" id="IPR000073">
    <property type="entry name" value="AB_hydrolase_1"/>
</dbReference>
<dbReference type="GO" id="GO:0016787">
    <property type="term" value="F:hydrolase activity"/>
    <property type="evidence" value="ECO:0007669"/>
    <property type="project" value="UniProtKB-KW"/>
</dbReference>
<evidence type="ECO:0000313" key="3">
    <source>
        <dbReference type="Proteomes" id="UP001058271"/>
    </source>
</evidence>
<dbReference type="PANTHER" id="PTHR43433">
    <property type="entry name" value="HYDROLASE, ALPHA/BETA FOLD FAMILY PROTEIN"/>
    <property type="match status" value="1"/>
</dbReference>